<dbReference type="RefSeq" id="WP_343765470.1">
    <property type="nucleotide sequence ID" value="NZ_BAAAFG010000014.1"/>
</dbReference>
<keyword evidence="2" id="KW-1185">Reference proteome</keyword>
<accession>A0ABN1MGM1</accession>
<proteinExistence type="predicted"/>
<reference evidence="1 2" key="1">
    <citation type="journal article" date="2019" name="Int. J. Syst. Evol. Microbiol.">
        <title>The Global Catalogue of Microorganisms (GCM) 10K type strain sequencing project: providing services to taxonomists for standard genome sequencing and annotation.</title>
        <authorList>
            <consortium name="The Broad Institute Genomics Platform"/>
            <consortium name="The Broad Institute Genome Sequencing Center for Infectious Disease"/>
            <person name="Wu L."/>
            <person name="Ma J."/>
        </authorList>
    </citation>
    <scope>NUCLEOTIDE SEQUENCE [LARGE SCALE GENOMIC DNA]</scope>
    <source>
        <strain evidence="1 2">JCM 16082</strain>
    </source>
</reference>
<dbReference type="Proteomes" id="UP001500507">
    <property type="component" value="Unassembled WGS sequence"/>
</dbReference>
<gene>
    <name evidence="1" type="ORF">GCM10009117_14700</name>
</gene>
<protein>
    <submittedName>
        <fullName evidence="1">Uncharacterized protein</fullName>
    </submittedName>
</protein>
<evidence type="ECO:0000313" key="2">
    <source>
        <dbReference type="Proteomes" id="UP001500507"/>
    </source>
</evidence>
<sequence>MKLLISIALICLSILGTVGQRWLFNASGEPWNSLNIPSLKGQITDVGVHCNGNGYPCAPFSFGNSGHWNSNVSISFKPEVYRIRYDAIISYSKNLPAANYQMRVQDSNDCQQQNN</sequence>
<name>A0ABN1MGM1_9FLAO</name>
<dbReference type="EMBL" id="BAAAFG010000014">
    <property type="protein sequence ID" value="GAA0872323.1"/>
    <property type="molecule type" value="Genomic_DNA"/>
</dbReference>
<organism evidence="1 2">
    <name type="scientific">Gangjinia marincola</name>
    <dbReference type="NCBI Taxonomy" id="578463"/>
    <lineage>
        <taxon>Bacteria</taxon>
        <taxon>Pseudomonadati</taxon>
        <taxon>Bacteroidota</taxon>
        <taxon>Flavobacteriia</taxon>
        <taxon>Flavobacteriales</taxon>
        <taxon>Flavobacteriaceae</taxon>
        <taxon>Gangjinia</taxon>
    </lineage>
</organism>
<comment type="caution">
    <text evidence="1">The sequence shown here is derived from an EMBL/GenBank/DDBJ whole genome shotgun (WGS) entry which is preliminary data.</text>
</comment>
<evidence type="ECO:0000313" key="1">
    <source>
        <dbReference type="EMBL" id="GAA0872323.1"/>
    </source>
</evidence>